<dbReference type="EMBL" id="NBNE01001017">
    <property type="protein sequence ID" value="OWZ15973.1"/>
    <property type="molecule type" value="Genomic_DNA"/>
</dbReference>
<gene>
    <name evidence="2" type="ORF">PHMEG_00010293</name>
</gene>
<evidence type="ECO:0000313" key="2">
    <source>
        <dbReference type="EMBL" id="OWZ15973.1"/>
    </source>
</evidence>
<proteinExistence type="predicted"/>
<organism evidence="2 3">
    <name type="scientific">Phytophthora megakarya</name>
    <dbReference type="NCBI Taxonomy" id="4795"/>
    <lineage>
        <taxon>Eukaryota</taxon>
        <taxon>Sar</taxon>
        <taxon>Stramenopiles</taxon>
        <taxon>Oomycota</taxon>
        <taxon>Peronosporomycetes</taxon>
        <taxon>Peronosporales</taxon>
        <taxon>Peronosporaceae</taxon>
        <taxon>Phytophthora</taxon>
    </lineage>
</organism>
<feature type="coiled-coil region" evidence="1">
    <location>
        <begin position="81"/>
        <end position="122"/>
    </location>
</feature>
<protein>
    <submittedName>
        <fullName evidence="2">Uncharacterized protein</fullName>
    </submittedName>
</protein>
<evidence type="ECO:0000256" key="1">
    <source>
        <dbReference type="SAM" id="Coils"/>
    </source>
</evidence>
<sequence length="152" mass="17513">MLVVRASTRLRFVPVDETWRPEGQRVLTVPAEQTAHNSQEVNTPNDRPDAATARLLLAHAHRARHLLADRSVLASVQPTQRSELMHEIQHMRRVMQTLEEEIEASTRSLQAMERLVEHLQRVTNLLQDAGVVPVERRRHYVMIISKILLLMP</sequence>
<keyword evidence="3" id="KW-1185">Reference proteome</keyword>
<dbReference type="AlphaFoldDB" id="A0A225WE19"/>
<dbReference type="OrthoDB" id="121911at2759"/>
<comment type="caution">
    <text evidence="2">The sequence shown here is derived from an EMBL/GenBank/DDBJ whole genome shotgun (WGS) entry which is preliminary data.</text>
</comment>
<reference evidence="3" key="1">
    <citation type="submission" date="2017-03" db="EMBL/GenBank/DDBJ databases">
        <title>Phytopthora megakarya and P. palmivora, two closely related causual agents of cacao black pod achieved similar genome size and gene model numbers by different mechanisms.</title>
        <authorList>
            <person name="Ali S."/>
            <person name="Shao J."/>
            <person name="Larry D.J."/>
            <person name="Kronmiller B."/>
            <person name="Shen D."/>
            <person name="Strem M.D."/>
            <person name="Melnick R.L."/>
            <person name="Guiltinan M.J."/>
            <person name="Tyler B.M."/>
            <person name="Meinhardt L.W."/>
            <person name="Bailey B.A."/>
        </authorList>
    </citation>
    <scope>NUCLEOTIDE SEQUENCE [LARGE SCALE GENOMIC DNA]</scope>
    <source>
        <strain evidence="3">zdho120</strain>
    </source>
</reference>
<dbReference type="Proteomes" id="UP000198211">
    <property type="component" value="Unassembled WGS sequence"/>
</dbReference>
<evidence type="ECO:0000313" key="3">
    <source>
        <dbReference type="Proteomes" id="UP000198211"/>
    </source>
</evidence>
<accession>A0A225WE19</accession>
<name>A0A225WE19_9STRA</name>
<keyword evidence="1" id="KW-0175">Coiled coil</keyword>